<evidence type="ECO:0000313" key="2">
    <source>
        <dbReference type="Proteomes" id="UP000650081"/>
    </source>
</evidence>
<accession>A0A923PKG6</accession>
<dbReference type="EMBL" id="JACSIT010000091">
    <property type="protein sequence ID" value="MBC6994205.1"/>
    <property type="molecule type" value="Genomic_DNA"/>
</dbReference>
<reference evidence="1" key="1">
    <citation type="submission" date="2020-08" db="EMBL/GenBank/DDBJ databases">
        <title>Lewinella bacteria from marine environments.</title>
        <authorList>
            <person name="Zhong Y."/>
        </authorList>
    </citation>
    <scope>NUCLEOTIDE SEQUENCE</scope>
    <source>
        <strain evidence="1">KCTC 42187</strain>
    </source>
</reference>
<dbReference type="RefSeq" id="WP_187466289.1">
    <property type="nucleotide sequence ID" value="NZ_JACSIT010000091.1"/>
</dbReference>
<organism evidence="1 2">
    <name type="scientific">Neolewinella lacunae</name>
    <dbReference type="NCBI Taxonomy" id="1517758"/>
    <lineage>
        <taxon>Bacteria</taxon>
        <taxon>Pseudomonadati</taxon>
        <taxon>Bacteroidota</taxon>
        <taxon>Saprospiria</taxon>
        <taxon>Saprospirales</taxon>
        <taxon>Lewinellaceae</taxon>
        <taxon>Neolewinella</taxon>
    </lineage>
</organism>
<sequence length="266" mass="28232">MKYLLLSLLVLPAVALALLLPRWGSGGQPSPAPALSAQTEAPGLPPSSGTAVAVLELFTSQGCSSCPPADALLAQLAAEEDRVIALSFHVDYWNYLGWADPYSDARYSARQRDYSSQLLARTYTPQLVINGQTELIGSRESSVRTAVEAALARPATVEVSLTAGYQDGKVSVAYTLAGDPAQHEITALLVQNHAVDEVKRGENRGRRLEHHNVVRDLRTAAAKQSDSLDLNIPADCTGQALSVVVVVQNSATRAIAGAARLPLSQP</sequence>
<dbReference type="InterPro" id="IPR036249">
    <property type="entry name" value="Thioredoxin-like_sf"/>
</dbReference>
<dbReference type="AlphaFoldDB" id="A0A923PKG6"/>
<evidence type="ECO:0000313" key="1">
    <source>
        <dbReference type="EMBL" id="MBC6994205.1"/>
    </source>
</evidence>
<gene>
    <name evidence="1" type="ORF">H9S92_08535</name>
</gene>
<comment type="caution">
    <text evidence="1">The sequence shown here is derived from an EMBL/GenBank/DDBJ whole genome shotgun (WGS) entry which is preliminary data.</text>
</comment>
<dbReference type="PANTHER" id="PTHR36057">
    <property type="match status" value="1"/>
</dbReference>
<dbReference type="InterPro" id="IPR010634">
    <property type="entry name" value="DUF1223"/>
</dbReference>
<dbReference type="Pfam" id="PF06764">
    <property type="entry name" value="DUF1223"/>
    <property type="match status" value="1"/>
</dbReference>
<dbReference type="Proteomes" id="UP000650081">
    <property type="component" value="Unassembled WGS sequence"/>
</dbReference>
<keyword evidence="2" id="KW-1185">Reference proteome</keyword>
<dbReference type="PANTHER" id="PTHR36057:SF1">
    <property type="entry name" value="LIPOPROTEIN LIPID ATTACHMENT SITE-LIKE PROTEIN, PUTATIVE (DUF1223)-RELATED"/>
    <property type="match status" value="1"/>
</dbReference>
<name>A0A923PKG6_9BACT</name>
<protein>
    <submittedName>
        <fullName evidence="1">DUF1223 domain-containing protein</fullName>
    </submittedName>
</protein>
<dbReference type="SUPFAM" id="SSF52833">
    <property type="entry name" value="Thioredoxin-like"/>
    <property type="match status" value="1"/>
</dbReference>
<proteinExistence type="predicted"/>